<dbReference type="EMBL" id="JBHSIU010000105">
    <property type="protein sequence ID" value="MFC5006591.1"/>
    <property type="molecule type" value="Genomic_DNA"/>
</dbReference>
<dbReference type="RefSeq" id="WP_380127221.1">
    <property type="nucleotide sequence ID" value="NZ_JBHSIU010000105.1"/>
</dbReference>
<reference evidence="2" key="1">
    <citation type="journal article" date="2019" name="Int. J. Syst. Evol. Microbiol.">
        <title>The Global Catalogue of Microorganisms (GCM) 10K type strain sequencing project: providing services to taxonomists for standard genome sequencing and annotation.</title>
        <authorList>
            <consortium name="The Broad Institute Genomics Platform"/>
            <consortium name="The Broad Institute Genome Sequencing Center for Infectious Disease"/>
            <person name="Wu L."/>
            <person name="Ma J."/>
        </authorList>
    </citation>
    <scope>NUCLEOTIDE SEQUENCE [LARGE SCALE GENOMIC DNA]</scope>
    <source>
        <strain evidence="2">CGMCC 4.7152</strain>
    </source>
</reference>
<comment type="caution">
    <text evidence="1">The sequence shown here is derived from an EMBL/GenBank/DDBJ whole genome shotgun (WGS) entry which is preliminary data.</text>
</comment>
<accession>A0ABV9WFN9</accession>
<evidence type="ECO:0000313" key="2">
    <source>
        <dbReference type="Proteomes" id="UP001595912"/>
    </source>
</evidence>
<name>A0ABV9WFN9_9ACTN</name>
<gene>
    <name evidence="1" type="ORF">ACFPIJ_53315</name>
</gene>
<organism evidence="1 2">
    <name type="scientific">Dactylosporangium cerinum</name>
    <dbReference type="NCBI Taxonomy" id="1434730"/>
    <lineage>
        <taxon>Bacteria</taxon>
        <taxon>Bacillati</taxon>
        <taxon>Actinomycetota</taxon>
        <taxon>Actinomycetes</taxon>
        <taxon>Micromonosporales</taxon>
        <taxon>Micromonosporaceae</taxon>
        <taxon>Dactylosporangium</taxon>
    </lineage>
</organism>
<evidence type="ECO:0008006" key="3">
    <source>
        <dbReference type="Google" id="ProtNLM"/>
    </source>
</evidence>
<proteinExistence type="predicted"/>
<sequence length="187" mass="20818">MDDFETHFTVAPDDRLADWAAAHGLKYTRIELDRGATADQPMLTSRGRGDLAGRRAAAATLVRQLRDDGFTVRRVKIEAAPWHAAVPSGYFEHHVKLVLAAADIDVARSVAVRHGAHLSRNARRARDDGRHERFVTQRCHDVGRPQARGRLDALIAALTDTGLELVEVEEEYVLVDDNPELDAGWIR</sequence>
<dbReference type="Proteomes" id="UP001595912">
    <property type="component" value="Unassembled WGS sequence"/>
</dbReference>
<protein>
    <recommendedName>
        <fullName evidence="3">Ankyrin</fullName>
    </recommendedName>
</protein>
<evidence type="ECO:0000313" key="1">
    <source>
        <dbReference type="EMBL" id="MFC5006591.1"/>
    </source>
</evidence>
<keyword evidence="2" id="KW-1185">Reference proteome</keyword>